<gene>
    <name evidence="3" type="ORF">MDUV_19460</name>
</gene>
<dbReference type="GO" id="GO:0005737">
    <property type="term" value="C:cytoplasm"/>
    <property type="evidence" value="ECO:0007669"/>
    <property type="project" value="TreeGrafter"/>
</dbReference>
<dbReference type="PANTHER" id="PTHR21240">
    <property type="entry name" value="2-AMINO-3-CARBOXYLMUCONATE-6-SEMIALDEHYDE DECARBOXYLASE"/>
    <property type="match status" value="1"/>
</dbReference>
<accession>A0A7I7JYX0</accession>
<sequence>MNTQRPVDVHAHAVIPRYHRLLAEAGVAIPGYGTGGPGLVGEQDAVTDTDDAIARRISMMDHAGVGRQLLSAIFAPYLTDESAAVGAARCVNDAHAEMAAKQPDRLAAYAALPLPHVDASLLELRRCLDDLGMVGIALQCFCFDESLAAERFEPIYAELNRRKAVVFFHPCVNGLCSPLISQWGLAPTAGAVFEDTTIALHLIVRQIPHRFPDIRFIVPHLGGALPMLLSRLDNQLPLSTPGLPERPSVTARRFFYDTVGHGSAAALRCAVDAFGADRIVPGSDYPVLLGFESYADTFGYLQHAGLPETALHQILTANVGQLFERK</sequence>
<dbReference type="RefSeq" id="WP_163722125.1">
    <property type="nucleotide sequence ID" value="NZ_AP022563.1"/>
</dbReference>
<dbReference type="Pfam" id="PF04909">
    <property type="entry name" value="Amidohydro_2"/>
    <property type="match status" value="1"/>
</dbReference>
<keyword evidence="4" id="KW-1185">Reference proteome</keyword>
<dbReference type="AlphaFoldDB" id="A0A7I7JYX0"/>
<dbReference type="GO" id="GO:0016831">
    <property type="term" value="F:carboxy-lyase activity"/>
    <property type="evidence" value="ECO:0007669"/>
    <property type="project" value="InterPro"/>
</dbReference>
<dbReference type="EMBL" id="AP022563">
    <property type="protein sequence ID" value="BBX17086.1"/>
    <property type="molecule type" value="Genomic_DNA"/>
</dbReference>
<evidence type="ECO:0000313" key="4">
    <source>
        <dbReference type="Proteomes" id="UP000467006"/>
    </source>
</evidence>
<dbReference type="InterPro" id="IPR032465">
    <property type="entry name" value="ACMSD"/>
</dbReference>
<feature type="domain" description="Amidohydrolase-related" evidence="2">
    <location>
        <begin position="7"/>
        <end position="318"/>
    </location>
</feature>
<dbReference type="InterPro" id="IPR032466">
    <property type="entry name" value="Metal_Hydrolase"/>
</dbReference>
<keyword evidence="1" id="KW-0456">Lyase</keyword>
<evidence type="ECO:0000256" key="1">
    <source>
        <dbReference type="ARBA" id="ARBA00023239"/>
    </source>
</evidence>
<dbReference type="KEGG" id="mdu:MDUV_19460"/>
<keyword evidence="3" id="KW-0378">Hydrolase</keyword>
<evidence type="ECO:0000313" key="3">
    <source>
        <dbReference type="EMBL" id="BBX17086.1"/>
    </source>
</evidence>
<dbReference type="GO" id="GO:0016787">
    <property type="term" value="F:hydrolase activity"/>
    <property type="evidence" value="ECO:0007669"/>
    <property type="project" value="UniProtKB-KW"/>
</dbReference>
<dbReference type="Gene3D" id="3.20.20.140">
    <property type="entry name" value="Metal-dependent hydrolases"/>
    <property type="match status" value="1"/>
</dbReference>
<proteinExistence type="predicted"/>
<dbReference type="PANTHER" id="PTHR21240:SF28">
    <property type="entry name" value="ISO-OROTATE DECARBOXYLASE (EUROFUNG)"/>
    <property type="match status" value="1"/>
</dbReference>
<evidence type="ECO:0000259" key="2">
    <source>
        <dbReference type="Pfam" id="PF04909"/>
    </source>
</evidence>
<organism evidence="3 4">
    <name type="scientific">Mycolicibacterium duvalii</name>
    <dbReference type="NCBI Taxonomy" id="39688"/>
    <lineage>
        <taxon>Bacteria</taxon>
        <taxon>Bacillati</taxon>
        <taxon>Actinomycetota</taxon>
        <taxon>Actinomycetes</taxon>
        <taxon>Mycobacteriales</taxon>
        <taxon>Mycobacteriaceae</taxon>
        <taxon>Mycolicibacterium</taxon>
    </lineage>
</organism>
<protein>
    <submittedName>
        <fullName evidence="3">Putative amidohydrolase (Aminocarboxymuconate-semialdehyde decarboxylase)</fullName>
    </submittedName>
</protein>
<reference evidence="3 4" key="1">
    <citation type="journal article" date="2019" name="Emerg. Microbes Infect.">
        <title>Comprehensive subspecies identification of 175 nontuberculous mycobacteria species based on 7547 genomic profiles.</title>
        <authorList>
            <person name="Matsumoto Y."/>
            <person name="Kinjo T."/>
            <person name="Motooka D."/>
            <person name="Nabeya D."/>
            <person name="Jung N."/>
            <person name="Uechi K."/>
            <person name="Horii T."/>
            <person name="Iida T."/>
            <person name="Fujita J."/>
            <person name="Nakamura S."/>
        </authorList>
    </citation>
    <scope>NUCLEOTIDE SEQUENCE [LARGE SCALE GENOMIC DNA]</scope>
    <source>
        <strain evidence="3 4">JCM 6396</strain>
    </source>
</reference>
<dbReference type="SUPFAM" id="SSF51556">
    <property type="entry name" value="Metallo-dependent hydrolases"/>
    <property type="match status" value="1"/>
</dbReference>
<dbReference type="InterPro" id="IPR006680">
    <property type="entry name" value="Amidohydro-rel"/>
</dbReference>
<dbReference type="Proteomes" id="UP000467006">
    <property type="component" value="Chromosome"/>
</dbReference>
<name>A0A7I7JYX0_9MYCO</name>
<dbReference type="GO" id="GO:0019748">
    <property type="term" value="P:secondary metabolic process"/>
    <property type="evidence" value="ECO:0007669"/>
    <property type="project" value="TreeGrafter"/>
</dbReference>